<gene>
    <name evidence="1" type="ORF">GUJ93_ZPchr0015g6870</name>
</gene>
<reference evidence="1" key="1">
    <citation type="journal article" date="2021" name="bioRxiv">
        <title>Whole Genome Assembly and Annotation of Northern Wild Rice, Zizania palustris L., Supports a Whole Genome Duplication in the Zizania Genus.</title>
        <authorList>
            <person name="Haas M."/>
            <person name="Kono T."/>
            <person name="Macchietto M."/>
            <person name="Millas R."/>
            <person name="McGilp L."/>
            <person name="Shao M."/>
            <person name="Duquette J."/>
            <person name="Hirsch C.N."/>
            <person name="Kimball J."/>
        </authorList>
    </citation>
    <scope>NUCLEOTIDE SEQUENCE</scope>
    <source>
        <tissue evidence="1">Fresh leaf tissue</tissue>
    </source>
</reference>
<keyword evidence="2" id="KW-1185">Reference proteome</keyword>
<dbReference type="AlphaFoldDB" id="A0A8J5W625"/>
<name>A0A8J5W625_ZIZPA</name>
<dbReference type="Proteomes" id="UP000729402">
    <property type="component" value="Unassembled WGS sequence"/>
</dbReference>
<proteinExistence type="predicted"/>
<dbReference type="EMBL" id="JAAALK010000085">
    <property type="protein sequence ID" value="KAG8083208.1"/>
    <property type="molecule type" value="Genomic_DNA"/>
</dbReference>
<evidence type="ECO:0000313" key="1">
    <source>
        <dbReference type="EMBL" id="KAG8083208.1"/>
    </source>
</evidence>
<sequence length="158" mass="16916">MNPLVEGLVAQDTIAPSIERVSTGGNTMQSTKLVVEVSDPLGVSVVFVLSHNLMAVDGLKLRVDQSTLLMVAVALSTILGLVLDDAPSLLSMLVGVLHVQRASTLDQVAVIEAKVELLNHEHADHLAWNEELTWRSTDVVVVANTMVVIADDVTQMAK</sequence>
<comment type="caution">
    <text evidence="1">The sequence shown here is derived from an EMBL/GenBank/DDBJ whole genome shotgun (WGS) entry which is preliminary data.</text>
</comment>
<organism evidence="1 2">
    <name type="scientific">Zizania palustris</name>
    <name type="common">Northern wild rice</name>
    <dbReference type="NCBI Taxonomy" id="103762"/>
    <lineage>
        <taxon>Eukaryota</taxon>
        <taxon>Viridiplantae</taxon>
        <taxon>Streptophyta</taxon>
        <taxon>Embryophyta</taxon>
        <taxon>Tracheophyta</taxon>
        <taxon>Spermatophyta</taxon>
        <taxon>Magnoliopsida</taxon>
        <taxon>Liliopsida</taxon>
        <taxon>Poales</taxon>
        <taxon>Poaceae</taxon>
        <taxon>BOP clade</taxon>
        <taxon>Oryzoideae</taxon>
        <taxon>Oryzeae</taxon>
        <taxon>Zizaniinae</taxon>
        <taxon>Zizania</taxon>
    </lineage>
</organism>
<protein>
    <submittedName>
        <fullName evidence="1">Uncharacterized protein</fullName>
    </submittedName>
</protein>
<accession>A0A8J5W625</accession>
<evidence type="ECO:0000313" key="2">
    <source>
        <dbReference type="Proteomes" id="UP000729402"/>
    </source>
</evidence>
<reference evidence="1" key="2">
    <citation type="submission" date="2021-02" db="EMBL/GenBank/DDBJ databases">
        <authorList>
            <person name="Kimball J.A."/>
            <person name="Haas M.W."/>
            <person name="Macchietto M."/>
            <person name="Kono T."/>
            <person name="Duquette J."/>
            <person name="Shao M."/>
        </authorList>
    </citation>
    <scope>NUCLEOTIDE SEQUENCE</scope>
    <source>
        <tissue evidence="1">Fresh leaf tissue</tissue>
    </source>
</reference>